<keyword evidence="3" id="KW-1185">Reference proteome</keyword>
<comment type="caution">
    <text evidence="2">The sequence shown here is derived from an EMBL/GenBank/DDBJ whole genome shotgun (WGS) entry which is preliminary data.</text>
</comment>
<dbReference type="CDD" id="cd09077">
    <property type="entry name" value="R1-I-EN"/>
    <property type="match status" value="1"/>
</dbReference>
<evidence type="ECO:0000313" key="2">
    <source>
        <dbReference type="EMBL" id="CAH3872825.1"/>
    </source>
</evidence>
<dbReference type="Pfam" id="PF14529">
    <property type="entry name" value="Exo_endo_phos_2"/>
    <property type="match status" value="1"/>
</dbReference>
<dbReference type="Proteomes" id="UP001152562">
    <property type="component" value="Unassembled WGS sequence"/>
</dbReference>
<sequence length="405" mass="46022">MSYFRRQGGVNSATAVCAPPLRRTDFVQPNLQHCQTASASLRRLLETNPKTIAVIQEPWIRNGKICGLGNTGGKTLLDTSVSNPRSCIIIPKHVPAILISVLCSRDLTAVRLPRNEYPDIVLASAYLPGDEDVPPPELSLLAEYCEREKLELIIAADTNAHHLLWGNAKTNARGEEMLNFILSNNLILANSGSEPTFVNARAQTIIDLTMVSAGMSDHIHDWHVSNELSCSDHRWIRFAIKGDLPKPQPRRIPRRTDSVKFSRLFSSEVAKLTIPTTIDVQDIDTHVKKLTSLLVTSYEQSCPLTIPRQGGKQNWWCPELERHRRKVRRLFNRAGNTRLPTDWDKYTIARRRFKKLLRIRKQECWRHFCTSIENNNQANRVKSCLSKVTNHSIGSLKKPDIYKNR</sequence>
<dbReference type="PANTHER" id="PTHR33273:SF4">
    <property type="entry name" value="ENDONUCLEASE_EXONUCLEASE_PHOSPHATASE DOMAIN-CONTAINING PROTEIN"/>
    <property type="match status" value="1"/>
</dbReference>
<gene>
    <name evidence="2" type="ORF">PIBRA_LOCUS578</name>
</gene>
<dbReference type="InterPro" id="IPR005135">
    <property type="entry name" value="Endo/exonuclease/phosphatase"/>
</dbReference>
<dbReference type="SUPFAM" id="SSF56219">
    <property type="entry name" value="DNase I-like"/>
    <property type="match status" value="1"/>
</dbReference>
<dbReference type="AlphaFoldDB" id="A0A9P0SNT5"/>
<dbReference type="Gene3D" id="3.60.10.10">
    <property type="entry name" value="Endonuclease/exonuclease/phosphatase"/>
    <property type="match status" value="1"/>
</dbReference>
<evidence type="ECO:0000313" key="3">
    <source>
        <dbReference type="Proteomes" id="UP001152562"/>
    </source>
</evidence>
<feature type="domain" description="Endonuclease/exonuclease/phosphatase" evidence="1">
    <location>
        <begin position="121"/>
        <end position="236"/>
    </location>
</feature>
<reference evidence="2" key="1">
    <citation type="submission" date="2022-05" db="EMBL/GenBank/DDBJ databases">
        <authorList>
            <person name="Okamura Y."/>
        </authorList>
    </citation>
    <scope>NUCLEOTIDE SEQUENCE</scope>
</reference>
<dbReference type="InterPro" id="IPR036691">
    <property type="entry name" value="Endo/exonu/phosph_ase_sf"/>
</dbReference>
<proteinExistence type="predicted"/>
<dbReference type="GO" id="GO:0003824">
    <property type="term" value="F:catalytic activity"/>
    <property type="evidence" value="ECO:0007669"/>
    <property type="project" value="InterPro"/>
</dbReference>
<protein>
    <recommendedName>
        <fullName evidence="1">Endonuclease/exonuclease/phosphatase domain-containing protein</fullName>
    </recommendedName>
</protein>
<organism evidence="2 3">
    <name type="scientific">Pieris brassicae</name>
    <name type="common">White butterfly</name>
    <name type="synonym">Large white butterfly</name>
    <dbReference type="NCBI Taxonomy" id="7116"/>
    <lineage>
        <taxon>Eukaryota</taxon>
        <taxon>Metazoa</taxon>
        <taxon>Ecdysozoa</taxon>
        <taxon>Arthropoda</taxon>
        <taxon>Hexapoda</taxon>
        <taxon>Insecta</taxon>
        <taxon>Pterygota</taxon>
        <taxon>Neoptera</taxon>
        <taxon>Endopterygota</taxon>
        <taxon>Lepidoptera</taxon>
        <taxon>Glossata</taxon>
        <taxon>Ditrysia</taxon>
        <taxon>Papilionoidea</taxon>
        <taxon>Pieridae</taxon>
        <taxon>Pierinae</taxon>
        <taxon>Pieris</taxon>
    </lineage>
</organism>
<evidence type="ECO:0000259" key="1">
    <source>
        <dbReference type="Pfam" id="PF14529"/>
    </source>
</evidence>
<dbReference type="PANTHER" id="PTHR33273">
    <property type="entry name" value="DOMAIN-CONTAINING PROTEIN, PUTATIVE-RELATED"/>
    <property type="match status" value="1"/>
</dbReference>
<accession>A0A9P0SNT5</accession>
<name>A0A9P0SNT5_PIEBR</name>
<dbReference type="EMBL" id="CALOZG010000001">
    <property type="protein sequence ID" value="CAH3872825.1"/>
    <property type="molecule type" value="Genomic_DNA"/>
</dbReference>